<evidence type="ECO:0000256" key="1">
    <source>
        <dbReference type="ARBA" id="ARBA00022737"/>
    </source>
</evidence>
<dbReference type="SMART" id="SM00248">
    <property type="entry name" value="ANK"/>
    <property type="match status" value="5"/>
</dbReference>
<keyword evidence="5" id="KW-1185">Reference proteome</keyword>
<evidence type="ECO:0000256" key="2">
    <source>
        <dbReference type="ARBA" id="ARBA00023043"/>
    </source>
</evidence>
<dbReference type="SUPFAM" id="SSF48403">
    <property type="entry name" value="Ankyrin repeat"/>
    <property type="match status" value="1"/>
</dbReference>
<gene>
    <name evidence="4" type="ORF">ACFLIM_32495</name>
</gene>
<proteinExistence type="predicted"/>
<accession>A0ABW7ALM4</accession>
<dbReference type="Pfam" id="PF12796">
    <property type="entry name" value="Ank_2"/>
    <property type="match status" value="1"/>
</dbReference>
<keyword evidence="2 3" id="KW-0040">ANK repeat</keyword>
<evidence type="ECO:0000313" key="5">
    <source>
        <dbReference type="Proteomes" id="UP001603978"/>
    </source>
</evidence>
<dbReference type="InterPro" id="IPR036770">
    <property type="entry name" value="Ankyrin_rpt-contain_sf"/>
</dbReference>
<dbReference type="RefSeq" id="WP_393172025.1">
    <property type="nucleotide sequence ID" value="NZ_JBICRM010000024.1"/>
</dbReference>
<feature type="repeat" description="ANK" evidence="3">
    <location>
        <begin position="329"/>
        <end position="361"/>
    </location>
</feature>
<dbReference type="InterPro" id="IPR002110">
    <property type="entry name" value="Ankyrin_rpt"/>
</dbReference>
<evidence type="ECO:0000256" key="3">
    <source>
        <dbReference type="PROSITE-ProRule" id="PRU00023"/>
    </source>
</evidence>
<dbReference type="PROSITE" id="PS50297">
    <property type="entry name" value="ANK_REP_REGION"/>
    <property type="match status" value="2"/>
</dbReference>
<protein>
    <submittedName>
        <fullName evidence="4">Ankyrin repeat domain-containing protein</fullName>
    </submittedName>
</protein>
<dbReference type="PROSITE" id="PS50088">
    <property type="entry name" value="ANK_REPEAT"/>
    <property type="match status" value="2"/>
</dbReference>
<organism evidence="4 5">
    <name type="scientific">Nonomuraea marmarensis</name>
    <dbReference type="NCBI Taxonomy" id="3351344"/>
    <lineage>
        <taxon>Bacteria</taxon>
        <taxon>Bacillati</taxon>
        <taxon>Actinomycetota</taxon>
        <taxon>Actinomycetes</taxon>
        <taxon>Streptosporangiales</taxon>
        <taxon>Streptosporangiaceae</taxon>
        <taxon>Nonomuraea</taxon>
    </lineage>
</organism>
<reference evidence="4 5" key="1">
    <citation type="submission" date="2024-10" db="EMBL/GenBank/DDBJ databases">
        <authorList>
            <person name="Topkara A.R."/>
            <person name="Saygin H."/>
        </authorList>
    </citation>
    <scope>NUCLEOTIDE SEQUENCE [LARGE SCALE GENOMIC DNA]</scope>
    <source>
        <strain evidence="4 5">M3C6</strain>
    </source>
</reference>
<dbReference type="PANTHER" id="PTHR24189">
    <property type="entry name" value="MYOTROPHIN"/>
    <property type="match status" value="1"/>
</dbReference>
<feature type="repeat" description="ANK" evidence="3">
    <location>
        <begin position="421"/>
        <end position="453"/>
    </location>
</feature>
<dbReference type="InterPro" id="IPR050745">
    <property type="entry name" value="Multifunctional_regulatory"/>
</dbReference>
<keyword evidence="1" id="KW-0677">Repeat</keyword>
<comment type="caution">
    <text evidence="4">The sequence shown here is derived from an EMBL/GenBank/DDBJ whole genome shotgun (WGS) entry which is preliminary data.</text>
</comment>
<evidence type="ECO:0000313" key="4">
    <source>
        <dbReference type="EMBL" id="MFG1707938.1"/>
    </source>
</evidence>
<dbReference type="Gene3D" id="1.25.40.20">
    <property type="entry name" value="Ankyrin repeat-containing domain"/>
    <property type="match status" value="3"/>
</dbReference>
<dbReference type="PANTHER" id="PTHR24189:SF50">
    <property type="entry name" value="ANKYRIN REPEAT AND SOCS BOX PROTEIN 2"/>
    <property type="match status" value="1"/>
</dbReference>
<sequence>MPIHRLPDNPSIERLRKQAKTLLQYVKAGVPEALGLVTEFHPRPPETLKLSDAQLVTARMYGFASWPRLREHIGTVERYSRSPHRIAPSQELPQEFLRLACLTYGTDYPGRTGEADLLLARHPRLSTANVFTMAATGAADALADALAENPGLARVQGGPFGWEPLLYLAYARLDAPGRYVAAARLLLEHGADPNAGFLWDGLSSPFTALTGAFGGGEGDQPPHPQSLALARLLLEAGADPNDSQTLYNLGLGGSFSDDTAHLQLLLEFGLGRGQGGPWHARLGPTLQSPQQMLRDELATAALRGGPQRARLLLAHGAEVNGLGGHPAYGGRTPYELALLNGHTDVAEILAAAGASAVLEEMDAFTAACMRADADAVAGFGPELLTRALARSPELINTAAEQRKPAAVRLLASLGFDVNHLRRTTPLHQAAWNDDVDTARTLIELGADPTIKDTEHDSTPLGWAEYGGKHRVAVYLRSPPDLQETVSPVETRDG</sequence>
<dbReference type="Proteomes" id="UP001603978">
    <property type="component" value="Unassembled WGS sequence"/>
</dbReference>
<dbReference type="EMBL" id="JBICRM010000024">
    <property type="protein sequence ID" value="MFG1707938.1"/>
    <property type="molecule type" value="Genomic_DNA"/>
</dbReference>
<name>A0ABW7ALM4_9ACTN</name>